<reference evidence="6" key="1">
    <citation type="thesis" date="2021" institute="BYU ScholarsArchive" country="Provo, UT, USA">
        <title>Applications of and Algorithms for Genome Assembly and Genomic Analyses with an Emphasis on Marine Teleosts.</title>
        <authorList>
            <person name="Pickett B.D."/>
        </authorList>
    </citation>
    <scope>NUCLEOTIDE SEQUENCE</scope>
    <source>
        <strain evidence="6">HI-2016</strain>
    </source>
</reference>
<accession>A0A8T2N7Z8</accession>
<organism evidence="6 7">
    <name type="scientific">Albula glossodonta</name>
    <name type="common">roundjaw bonefish</name>
    <dbReference type="NCBI Taxonomy" id="121402"/>
    <lineage>
        <taxon>Eukaryota</taxon>
        <taxon>Metazoa</taxon>
        <taxon>Chordata</taxon>
        <taxon>Craniata</taxon>
        <taxon>Vertebrata</taxon>
        <taxon>Euteleostomi</taxon>
        <taxon>Actinopterygii</taxon>
        <taxon>Neopterygii</taxon>
        <taxon>Teleostei</taxon>
        <taxon>Albuliformes</taxon>
        <taxon>Albulidae</taxon>
        <taxon>Albula</taxon>
    </lineage>
</organism>
<evidence type="ECO:0000313" key="6">
    <source>
        <dbReference type="EMBL" id="KAG9336483.1"/>
    </source>
</evidence>
<protein>
    <recommendedName>
        <fullName evidence="3">Protein angel homolog 1</fullName>
    </recommendedName>
</protein>
<feature type="non-terminal residue" evidence="6">
    <location>
        <position position="1"/>
    </location>
</feature>
<evidence type="ECO:0000313" key="7">
    <source>
        <dbReference type="Proteomes" id="UP000824540"/>
    </source>
</evidence>
<evidence type="ECO:0000256" key="3">
    <source>
        <dbReference type="ARBA" id="ARBA00070393"/>
    </source>
</evidence>
<dbReference type="GO" id="GO:0000175">
    <property type="term" value="F:3'-5'-RNA exonuclease activity"/>
    <property type="evidence" value="ECO:0007669"/>
    <property type="project" value="TreeGrafter"/>
</dbReference>
<dbReference type="PANTHER" id="PTHR12121">
    <property type="entry name" value="CARBON CATABOLITE REPRESSOR PROTEIN 4"/>
    <property type="match status" value="1"/>
</dbReference>
<dbReference type="PANTHER" id="PTHR12121:SF28">
    <property type="entry name" value="PROTEIN ANGEL HOMOLOG 1"/>
    <property type="match status" value="1"/>
</dbReference>
<evidence type="ECO:0000256" key="2">
    <source>
        <dbReference type="ARBA" id="ARBA00022553"/>
    </source>
</evidence>
<feature type="domain" description="Endonuclease/exonuclease/phosphatase" evidence="5">
    <location>
        <begin position="389"/>
        <end position="680"/>
    </location>
</feature>
<comment type="similarity">
    <text evidence="1">Belongs to the CCR4/nocturin family.</text>
</comment>
<dbReference type="InterPro" id="IPR036691">
    <property type="entry name" value="Endo/exonu/phosph_ase_sf"/>
</dbReference>
<dbReference type="FunFam" id="3.60.10.10:FF:000025">
    <property type="entry name" value="Angel homolog 1 (Drosophila)"/>
    <property type="match status" value="1"/>
</dbReference>
<keyword evidence="2" id="KW-0597">Phosphoprotein</keyword>
<name>A0A8T2N7Z8_9TELE</name>
<evidence type="ECO:0000256" key="1">
    <source>
        <dbReference type="ARBA" id="ARBA00010774"/>
    </source>
</evidence>
<feature type="region of interest" description="Disordered" evidence="4">
    <location>
        <begin position="117"/>
        <end position="149"/>
    </location>
</feature>
<dbReference type="Proteomes" id="UP000824540">
    <property type="component" value="Unassembled WGS sequence"/>
</dbReference>
<dbReference type="EMBL" id="JAFBMS010000102">
    <property type="protein sequence ID" value="KAG9336483.1"/>
    <property type="molecule type" value="Genomic_DNA"/>
</dbReference>
<dbReference type="InterPro" id="IPR050410">
    <property type="entry name" value="CCR4/nocturin_mRNA_transcr"/>
</dbReference>
<proteinExistence type="inferred from homology"/>
<sequence>FTSHINYITSVRFFIGNPEKDAYSSIVGRATCVSQWNLAPAGASAVPWHSGSIVNKVLYIQEAQKHVSGRMIGSLVYYVLFPLTRFVHSLSGKRQKHDLVREIPSVFMNGSEVYDGGGSSLQVQSEEQTDPPGFIGSSAPQEQVEEGEKGVELLGEEQWVRVTDAQEPNTEEPGDGQKEGEIMGSESAMAKGSIWEEKGKEVQEVWEAASPFLEDSGKAVEVKEKEEGKRQSEKFGLVKDQGLEMEGQQQKGVTEVQTHEGVSAVGAGGLDSDQGEESVEAYFGEHPQGASSAVLDLSALLSETNVPPWQSFAQPMHAGWHFPTGPGLGEVVHCPSWQFPDMSYYPQQEMMPFEVVWRVWENLSEPHTESERLQGAGLDPRKLFEFTIMSYNILAQDLLEANQDLYQHCAPEVLAWEFRLQNILREFEQWDADILCLQEVQENHYIEQLHPALSNMGYACVYKRRTGTKTDGCAICYRQTLFSQLSLREVEYYRPQVEMLDRDNVGLVLLLQPISLQGSEVTALGPPLCVANTHLLYNPRRGDVKLAQLSILLAEIDLVVKRLWQKGTSCPIIVCGDFNSVPFMPLYNFITTQQLYYHGLPAWMAALIRPKDMELIQGVTDATPEPTEKQLYIPRNTIQHGFKLRSAYSHFITETNRPEVTTLHSEFGATVDYIFYSSLSGGVGCLQHGGLKLIGRLALLSEEDLWPMKGLPNEIFSSDHLCLLAKFQLDPEHV</sequence>
<gene>
    <name evidence="6" type="ORF">JZ751_002830</name>
</gene>
<evidence type="ECO:0000256" key="4">
    <source>
        <dbReference type="SAM" id="MobiDB-lite"/>
    </source>
</evidence>
<evidence type="ECO:0000259" key="5">
    <source>
        <dbReference type="Pfam" id="PF03372"/>
    </source>
</evidence>
<comment type="caution">
    <text evidence="6">The sequence shown here is derived from an EMBL/GenBank/DDBJ whole genome shotgun (WGS) entry which is preliminary data.</text>
</comment>
<dbReference type="Pfam" id="PF03372">
    <property type="entry name" value="Exo_endo_phos"/>
    <property type="match status" value="1"/>
</dbReference>
<dbReference type="OrthoDB" id="10253982at2759"/>
<dbReference type="Gene3D" id="3.60.10.10">
    <property type="entry name" value="Endonuclease/exonuclease/phosphatase"/>
    <property type="match status" value="1"/>
</dbReference>
<dbReference type="SUPFAM" id="SSF56219">
    <property type="entry name" value="DNase I-like"/>
    <property type="match status" value="1"/>
</dbReference>
<dbReference type="InterPro" id="IPR005135">
    <property type="entry name" value="Endo/exonuclease/phosphatase"/>
</dbReference>
<keyword evidence="7" id="KW-1185">Reference proteome</keyword>
<dbReference type="AlphaFoldDB" id="A0A8T2N7Z8"/>